<evidence type="ECO:0000256" key="1">
    <source>
        <dbReference type="SAM" id="MobiDB-lite"/>
    </source>
</evidence>
<accession>A0A1G8F3L4</accession>
<keyword evidence="3" id="KW-1185">Reference proteome</keyword>
<dbReference type="EMBL" id="FNDD01000028">
    <property type="protein sequence ID" value="SDH76730.1"/>
    <property type="molecule type" value="Genomic_DNA"/>
</dbReference>
<dbReference type="Proteomes" id="UP000198854">
    <property type="component" value="Unassembled WGS sequence"/>
</dbReference>
<dbReference type="Pfam" id="PF13665">
    <property type="entry name" value="Tox-PAAR-like"/>
    <property type="match status" value="1"/>
</dbReference>
<gene>
    <name evidence="2" type="ORF">SAMN04488136_12836</name>
</gene>
<reference evidence="2 3" key="1">
    <citation type="submission" date="2016-10" db="EMBL/GenBank/DDBJ databases">
        <authorList>
            <person name="de Groot N.N."/>
        </authorList>
    </citation>
    <scope>NUCLEOTIDE SEQUENCE [LARGE SCALE GENOMIC DNA]</scope>
    <source>
        <strain evidence="2 3">CGMCC 1.10228</strain>
    </source>
</reference>
<dbReference type="InterPro" id="IPR032871">
    <property type="entry name" value="AHH_dom_containing"/>
</dbReference>
<dbReference type="Pfam" id="PF14412">
    <property type="entry name" value="AHH"/>
    <property type="match status" value="1"/>
</dbReference>
<dbReference type="STRING" id="861298.SAMN04488136_12836"/>
<proteinExistence type="predicted"/>
<protein>
    <submittedName>
        <fullName evidence="2">A nuclease family of the HNH/ENDO VII superfamily with conserved AHH</fullName>
    </submittedName>
</protein>
<evidence type="ECO:0000313" key="3">
    <source>
        <dbReference type="Proteomes" id="UP000198854"/>
    </source>
</evidence>
<feature type="region of interest" description="Disordered" evidence="1">
    <location>
        <begin position="442"/>
        <end position="469"/>
    </location>
</feature>
<organism evidence="2 3">
    <name type="scientific">Vibrio xiamenensis</name>
    <dbReference type="NCBI Taxonomy" id="861298"/>
    <lineage>
        <taxon>Bacteria</taxon>
        <taxon>Pseudomonadati</taxon>
        <taxon>Pseudomonadota</taxon>
        <taxon>Gammaproteobacteria</taxon>
        <taxon>Vibrionales</taxon>
        <taxon>Vibrionaceae</taxon>
        <taxon>Vibrio</taxon>
    </lineage>
</organism>
<dbReference type="RefSeq" id="WP_093277806.1">
    <property type="nucleotide sequence ID" value="NZ_FNDD01000028.1"/>
</dbReference>
<dbReference type="OrthoDB" id="7370316at2"/>
<dbReference type="CDD" id="cd14740">
    <property type="entry name" value="PAAR_4"/>
    <property type="match status" value="1"/>
</dbReference>
<dbReference type="AlphaFoldDB" id="A0A1G8F3L4"/>
<dbReference type="InterPro" id="IPR049802">
    <property type="entry name" value="RhsC-like_FIX"/>
</dbReference>
<sequence length="787" mass="86711">MGVTVNANGLSIVHKGSGGEANATLPDVCLTQCGPPVVPIPYGNNAKSADLVDGTTTITMDGGNSVAIKGSKFSKSTGDSGGDKKGVASGTIEGEAEFISASPTVKFEGAGVCRLSDQMTMNKANTMCLGGAQNPSVTVTEDAEGTYTVDLEVTYEDGEGFQATYILVDSTGAKYEGQLDEKGKASISGVSAGVFTVEFGEDQRDFKPLEKHINKNPLYKKKFDPAELLEEAKMGKIGFWEATKNQAATTGNWLWGVLIGDFNKDPTSGQIMLNTILGVIPGVDQVLDARDIGANLFFLADEKNRSDPAAWVDLALSAIGAIPEIGSVMKGVGRAIKSKKSRDDIFASVRAMGKGNVEKFLTEIDWSYLKYEILQIVAESIASFGQVLDQLANYADMFGYEVYATEILTFKSKMEDIEKAAEKNIPDALLYFKDLLDQGLKRGHSRSTKGSHEAKSSAESGSHTETVSEDKKNKKADKCWLCEKNIGKKKQKKPSATYCEHNGYKGKHYSEKDKHFGFTKRGNSDNGHYPWQLLKAHNKRKNASPMRHPLYARCYDKTEDGKGYVRPQQIWSKAEALKEFDALKKLDLSDKDDMPGVEKNLQAHHIITVDEMKNNKFLFNKLPYLGYDLNDWHNIVVLPGIPELACFYEMPLHSGSHPTPYTVKVKNELNKLSIRIKESEFCDEPALKAAEKICDELIDISDSIHQLIMDFDEDGALNNNFHDIYHTGNKGCCNQLNHSTISEGLLACRHRVASLENPNLHHDFRTTIKRKTQRIPYSGKKSSPIGY</sequence>
<dbReference type="CDD" id="cd20746">
    <property type="entry name" value="FIX_Ntox15_NUC_DUF4112_RhsA-like"/>
    <property type="match status" value="1"/>
</dbReference>
<name>A0A1G8F3L4_9VIBR</name>
<evidence type="ECO:0000313" key="2">
    <source>
        <dbReference type="EMBL" id="SDH76730.1"/>
    </source>
</evidence>